<comment type="subcellular location">
    <subcellularLocation>
        <location evidence="1">Nucleus</location>
    </subcellularLocation>
</comment>
<comment type="similarity">
    <text evidence="2">Belongs to the eukaryotic/archaeal RNase P protein component 3 family.</text>
</comment>
<dbReference type="GO" id="GO:0005655">
    <property type="term" value="C:nucleolar ribonuclease P complex"/>
    <property type="evidence" value="ECO:0007669"/>
    <property type="project" value="TreeGrafter"/>
</dbReference>
<dbReference type="InterPro" id="IPR016195">
    <property type="entry name" value="Pol/histidinol_Pase-like"/>
</dbReference>
<dbReference type="InterPro" id="IPR002738">
    <property type="entry name" value="RNase_P_p30"/>
</dbReference>
<organism evidence="5 6">
    <name type="scientific">Clavispora lusitaniae</name>
    <name type="common">Candida lusitaniae</name>
    <dbReference type="NCBI Taxonomy" id="36911"/>
    <lineage>
        <taxon>Eukaryota</taxon>
        <taxon>Fungi</taxon>
        <taxon>Dikarya</taxon>
        <taxon>Ascomycota</taxon>
        <taxon>Saccharomycotina</taxon>
        <taxon>Pichiomycetes</taxon>
        <taxon>Metschnikowiaceae</taxon>
        <taxon>Clavispora</taxon>
    </lineage>
</organism>
<comment type="caution">
    <text evidence="5">The sequence shown here is derived from an EMBL/GenBank/DDBJ whole genome shotgun (WGS) entry which is preliminary data.</text>
</comment>
<feature type="region of interest" description="Disordered" evidence="4">
    <location>
        <begin position="259"/>
        <end position="308"/>
    </location>
</feature>
<gene>
    <name evidence="5" type="ORF">A9F13_10g02244</name>
</gene>
<dbReference type="KEGG" id="clus:A9F13_10g02244"/>
<evidence type="ECO:0000256" key="3">
    <source>
        <dbReference type="ARBA" id="ARBA00022694"/>
    </source>
</evidence>
<dbReference type="GO" id="GO:0003723">
    <property type="term" value="F:RNA binding"/>
    <property type="evidence" value="ECO:0007669"/>
    <property type="project" value="TreeGrafter"/>
</dbReference>
<dbReference type="Pfam" id="PF01876">
    <property type="entry name" value="RNase_P_p30"/>
    <property type="match status" value="1"/>
</dbReference>
<dbReference type="AlphaFoldDB" id="A0AA91PZY0"/>
<dbReference type="PANTHER" id="PTHR13031:SF0">
    <property type="entry name" value="RIBONUCLEASE P PROTEIN SUBUNIT P30"/>
    <property type="match status" value="1"/>
</dbReference>
<accession>A0AA91PZY0</accession>
<evidence type="ECO:0000256" key="2">
    <source>
        <dbReference type="ARBA" id="ARBA00007331"/>
    </source>
</evidence>
<keyword evidence="3" id="KW-0819">tRNA processing</keyword>
<name>A0AA91PZY0_CLALS</name>
<dbReference type="Gene3D" id="3.20.20.140">
    <property type="entry name" value="Metal-dependent hydrolases"/>
    <property type="match status" value="1"/>
</dbReference>
<dbReference type="Proteomes" id="UP000195602">
    <property type="component" value="Unassembled WGS sequence"/>
</dbReference>
<evidence type="ECO:0000313" key="6">
    <source>
        <dbReference type="Proteomes" id="UP000195602"/>
    </source>
</evidence>
<dbReference type="PANTHER" id="PTHR13031">
    <property type="entry name" value="RIBONUCLEASE P SUBUNIT P30"/>
    <property type="match status" value="1"/>
</dbReference>
<dbReference type="GO" id="GO:0008033">
    <property type="term" value="P:tRNA processing"/>
    <property type="evidence" value="ECO:0007669"/>
    <property type="project" value="UniProtKB-KW"/>
</dbReference>
<evidence type="ECO:0000256" key="4">
    <source>
        <dbReference type="SAM" id="MobiDB-lite"/>
    </source>
</evidence>
<protein>
    <submittedName>
        <fullName evidence="5">RNA-binding RNA processing protein</fullName>
    </submittedName>
</protein>
<proteinExistence type="inferred from homology"/>
<feature type="compositionally biased region" description="Basic and acidic residues" evidence="4">
    <location>
        <begin position="279"/>
        <end position="308"/>
    </location>
</feature>
<sequence>MFDLNVPWPVQQYAPASDAQMATVRNTIAMLYTLGYRYIALNFIAAESVKLPLTSARELNPIPIDELRRQLASFEGLRLFSRITLVVSDPAKTQSLSKLSAAACFDLIAVQPTTEKALQVAAANLDVDLISLPMATRLPFFLKHKCVGSALSRGVKFEVCYSGLVAGPAGCESSSALGTTAHLSRRTFFGNCIQLVRASRGRGLVFSSGATEPLHGRNYVDILGVMRELGLKNSNSKDGFFANAEAALVSGRLRNRSHKQTVAVGSGGKTATEMLIGEPAKRSADSEGDSKKKRPKPETQTKRAEVAS</sequence>
<reference evidence="5 6" key="1">
    <citation type="submission" date="2017-04" db="EMBL/GenBank/DDBJ databases">
        <title>Draft genome of the yeast Clavispora lusitaniae type strain CBS 6936.</title>
        <authorList>
            <person name="Durrens P."/>
            <person name="Klopp C."/>
            <person name="Biteau N."/>
            <person name="Fitton-Ouhabi V."/>
            <person name="Dementhon K."/>
            <person name="Accoceberry I."/>
            <person name="Sherman D.J."/>
            <person name="Noel T."/>
        </authorList>
    </citation>
    <scope>NUCLEOTIDE SEQUENCE [LARGE SCALE GENOMIC DNA]</scope>
    <source>
        <strain evidence="5 6">CBS 6936</strain>
    </source>
</reference>
<dbReference type="SUPFAM" id="SSF89550">
    <property type="entry name" value="PHP domain-like"/>
    <property type="match status" value="1"/>
</dbReference>
<dbReference type="EMBL" id="LYUB02000010">
    <property type="protein sequence ID" value="OVF08068.1"/>
    <property type="molecule type" value="Genomic_DNA"/>
</dbReference>
<evidence type="ECO:0000313" key="5">
    <source>
        <dbReference type="EMBL" id="OVF08068.1"/>
    </source>
</evidence>
<evidence type="ECO:0000256" key="1">
    <source>
        <dbReference type="ARBA" id="ARBA00004123"/>
    </source>
</evidence>